<sequence>MTEEASEYEVKRQRRIAANQEKLQELQIVSLSTNPSLAHECTKRKRGFETLQRSRRTPTRRSLRQVKKDKVMEQEQCKAVVQEEERNTWQDVEKGGKTEQNWLKKKKTRDKSVKSTLEARRREEEEVKAATLFHGEDRKKDEVLDAQEEQWKRLDWRMRRKLQLRKERRQVTMQKREEKKRRRLKEKVKWERIRARERKAKKRQKERDKLEKSVQKELALQQRMEEGELMRQEDRLARSVVKQRVKDEKMKKRHDQNALVKVVLDDTVVNERQRLREKEDAWRREIYPVQRIHLPLVMISDPIGSYKTKPLVLSSLLNVDVDLFHAFSLGKQFLPPGKKAVMQGLCPGGFITAFQEHADIHVWKNAMTLFVSGTTGLFYHYMFEETRHDGRIYVYFRWSRSKDVTPPILWRMCQVQKGEEHLRLNMSYYDAATPTQNPESLLLFVQYPKGPYIYCGRLGYLGHQPNPLEFSFQLLDTNALNWRRIRTLLTSCSS</sequence>
<reference evidence="2 3" key="1">
    <citation type="submission" date="2021-11" db="EMBL/GenBank/DDBJ databases">
        <authorList>
            <person name="Islam A."/>
            <person name="Islam S."/>
            <person name="Flora M.S."/>
            <person name="Rahman M."/>
            <person name="Ziaur R.M."/>
            <person name="Epstein J.H."/>
            <person name="Hassan M."/>
            <person name="Klassen M."/>
            <person name="Woodard K."/>
            <person name="Webb A."/>
            <person name="Webby R.J."/>
            <person name="El Zowalaty M.E."/>
        </authorList>
    </citation>
    <scope>NUCLEOTIDE SEQUENCE [LARGE SCALE GENOMIC DNA]</scope>
    <source>
        <strain evidence="2">Pbs1</strain>
    </source>
</reference>
<keyword evidence="1" id="KW-0175">Coiled coil</keyword>
<evidence type="ECO:0000256" key="1">
    <source>
        <dbReference type="SAM" id="Coils"/>
    </source>
</evidence>
<protein>
    <submittedName>
        <fullName evidence="2">Uncharacterized protein</fullName>
    </submittedName>
</protein>
<proteinExistence type="predicted"/>
<comment type="caution">
    <text evidence="2">The sequence shown here is derived from an EMBL/GenBank/DDBJ whole genome shotgun (WGS) entry which is preliminary data.</text>
</comment>
<dbReference type="EMBL" id="CAKLCB010000018">
    <property type="protein sequence ID" value="CAH0513648.1"/>
    <property type="molecule type" value="Genomic_DNA"/>
</dbReference>
<gene>
    <name evidence="2" type="ORF">PBS001_LOCUS452</name>
</gene>
<dbReference type="Proteomes" id="UP001158986">
    <property type="component" value="Unassembled WGS sequence"/>
</dbReference>
<evidence type="ECO:0000313" key="2">
    <source>
        <dbReference type="EMBL" id="CAH0513648.1"/>
    </source>
</evidence>
<keyword evidence="3" id="KW-1185">Reference proteome</keyword>
<organism evidence="2 3">
    <name type="scientific">Peronospora belbahrii</name>
    <dbReference type="NCBI Taxonomy" id="622444"/>
    <lineage>
        <taxon>Eukaryota</taxon>
        <taxon>Sar</taxon>
        <taxon>Stramenopiles</taxon>
        <taxon>Oomycota</taxon>
        <taxon>Peronosporomycetes</taxon>
        <taxon>Peronosporales</taxon>
        <taxon>Peronosporaceae</taxon>
        <taxon>Peronospora</taxon>
    </lineage>
</organism>
<accession>A0ABN8CMI7</accession>
<feature type="coiled-coil region" evidence="1">
    <location>
        <begin position="161"/>
        <end position="213"/>
    </location>
</feature>
<evidence type="ECO:0000313" key="3">
    <source>
        <dbReference type="Proteomes" id="UP001158986"/>
    </source>
</evidence>
<name>A0ABN8CMI7_9STRA</name>